<sequence length="156" mass="18270">MNKKWIWALLVCLVSLPVYADGFQVFQSGSRQAIEQRHAGKAMIMAFWSLDCTYCADDLAALGEVVRQHPAVRFVIVNTDQDHAAEAAVFLDRLKLPVHERWQFGQVDVERLRYNIDRHWYGELPRTYFYNQRREVQIVSGKPDAAWLKRWTMSLQ</sequence>
<feature type="signal peptide" evidence="1">
    <location>
        <begin position="1"/>
        <end position="20"/>
    </location>
</feature>
<organism evidence="2 3">
    <name type="scientific">Methylobacillus rhizosphaerae</name>
    <dbReference type="NCBI Taxonomy" id="551994"/>
    <lineage>
        <taxon>Bacteria</taxon>
        <taxon>Pseudomonadati</taxon>
        <taxon>Pseudomonadota</taxon>
        <taxon>Betaproteobacteria</taxon>
        <taxon>Nitrosomonadales</taxon>
        <taxon>Methylophilaceae</taxon>
        <taxon>Methylobacillus</taxon>
    </lineage>
</organism>
<evidence type="ECO:0000313" key="2">
    <source>
        <dbReference type="EMBL" id="SNR92385.1"/>
    </source>
</evidence>
<dbReference type="OrthoDB" id="5956088at2"/>
<keyword evidence="1" id="KW-0732">Signal</keyword>
<dbReference type="RefSeq" id="WP_089375852.1">
    <property type="nucleotide sequence ID" value="NZ_FZOA01000007.1"/>
</dbReference>
<gene>
    <name evidence="2" type="ORF">SAMN05192560_1757</name>
</gene>
<keyword evidence="3" id="KW-1185">Reference proteome</keyword>
<reference evidence="3" key="1">
    <citation type="submission" date="2017-06" db="EMBL/GenBank/DDBJ databases">
        <authorList>
            <person name="Varghese N."/>
            <person name="Submissions S."/>
        </authorList>
    </citation>
    <scope>NUCLEOTIDE SEQUENCE [LARGE SCALE GENOMIC DNA]</scope>
    <source>
        <strain evidence="3">Ca-68</strain>
    </source>
</reference>
<dbReference type="InterPro" id="IPR036249">
    <property type="entry name" value="Thioredoxin-like_sf"/>
</dbReference>
<dbReference type="Proteomes" id="UP000198305">
    <property type="component" value="Unassembled WGS sequence"/>
</dbReference>
<dbReference type="EMBL" id="FZOA01000007">
    <property type="protein sequence ID" value="SNR92385.1"/>
    <property type="molecule type" value="Genomic_DNA"/>
</dbReference>
<evidence type="ECO:0000256" key="1">
    <source>
        <dbReference type="SAM" id="SignalP"/>
    </source>
</evidence>
<dbReference type="SUPFAM" id="SSF52833">
    <property type="entry name" value="Thioredoxin-like"/>
    <property type="match status" value="1"/>
</dbReference>
<dbReference type="AlphaFoldDB" id="A0A239A9R9"/>
<evidence type="ECO:0008006" key="4">
    <source>
        <dbReference type="Google" id="ProtNLM"/>
    </source>
</evidence>
<protein>
    <recommendedName>
        <fullName evidence="4">AhpC/TSA family protein</fullName>
    </recommendedName>
</protein>
<evidence type="ECO:0000313" key="3">
    <source>
        <dbReference type="Proteomes" id="UP000198305"/>
    </source>
</evidence>
<proteinExistence type="predicted"/>
<feature type="chain" id="PRO_5013054139" description="AhpC/TSA family protein" evidence="1">
    <location>
        <begin position="21"/>
        <end position="156"/>
    </location>
</feature>
<accession>A0A239A9R9</accession>
<dbReference type="Gene3D" id="3.40.30.10">
    <property type="entry name" value="Glutaredoxin"/>
    <property type="match status" value="1"/>
</dbReference>
<name>A0A239A9R9_9PROT</name>